<proteinExistence type="predicted"/>
<protein>
    <submittedName>
        <fullName evidence="2">Uncharacterized protein</fullName>
    </submittedName>
</protein>
<evidence type="ECO:0000313" key="2">
    <source>
        <dbReference type="EMBL" id="KAE8142697.1"/>
    </source>
</evidence>
<feature type="transmembrane region" description="Helical" evidence="1">
    <location>
        <begin position="6"/>
        <end position="25"/>
    </location>
</feature>
<dbReference type="AlphaFoldDB" id="A0A5N6T8V6"/>
<reference evidence="2 3" key="1">
    <citation type="submission" date="2019-04" db="EMBL/GenBank/DDBJ databases">
        <title>Friends and foes A comparative genomics study of 23 Aspergillus species from section Flavi.</title>
        <authorList>
            <consortium name="DOE Joint Genome Institute"/>
            <person name="Kjaerbolling I."/>
            <person name="Vesth T."/>
            <person name="Frisvad J.C."/>
            <person name="Nybo J.L."/>
            <person name="Theobald S."/>
            <person name="Kildgaard S."/>
            <person name="Isbrandt T."/>
            <person name="Kuo A."/>
            <person name="Sato A."/>
            <person name="Lyhne E.K."/>
            <person name="Kogle M.E."/>
            <person name="Wiebenga A."/>
            <person name="Kun R.S."/>
            <person name="Lubbers R.J."/>
            <person name="Makela M.R."/>
            <person name="Barry K."/>
            <person name="Chovatia M."/>
            <person name="Clum A."/>
            <person name="Daum C."/>
            <person name="Haridas S."/>
            <person name="He G."/>
            <person name="LaButti K."/>
            <person name="Lipzen A."/>
            <person name="Mondo S."/>
            <person name="Riley R."/>
            <person name="Salamov A."/>
            <person name="Simmons B.A."/>
            <person name="Magnuson J.K."/>
            <person name="Henrissat B."/>
            <person name="Mortensen U.H."/>
            <person name="Larsen T.O."/>
            <person name="Devries R.P."/>
            <person name="Grigoriev I.V."/>
            <person name="Machida M."/>
            <person name="Baker S.E."/>
            <person name="Andersen M.R."/>
        </authorList>
    </citation>
    <scope>NUCLEOTIDE SEQUENCE [LARGE SCALE GENOMIC DNA]</scope>
    <source>
        <strain evidence="2 3">CBS 117625</strain>
    </source>
</reference>
<dbReference type="RefSeq" id="XP_031918760.1">
    <property type="nucleotide sequence ID" value="XM_032053359.1"/>
</dbReference>
<evidence type="ECO:0000313" key="3">
    <source>
        <dbReference type="Proteomes" id="UP000325672"/>
    </source>
</evidence>
<name>A0A5N6T8V6_ASPPS</name>
<keyword evidence="1" id="KW-0812">Transmembrane</keyword>
<dbReference type="EMBL" id="ML743554">
    <property type="protein sequence ID" value="KAE8142697.1"/>
    <property type="molecule type" value="Genomic_DNA"/>
</dbReference>
<keyword evidence="3" id="KW-1185">Reference proteome</keyword>
<evidence type="ECO:0000256" key="1">
    <source>
        <dbReference type="SAM" id="Phobius"/>
    </source>
</evidence>
<keyword evidence="1" id="KW-0472">Membrane</keyword>
<gene>
    <name evidence="2" type="ORF">BDV38DRAFT_235523</name>
</gene>
<keyword evidence="1" id="KW-1133">Transmembrane helix</keyword>
<dbReference type="GeneID" id="43637569"/>
<dbReference type="Proteomes" id="UP000325672">
    <property type="component" value="Unassembled WGS sequence"/>
</dbReference>
<sequence>MILKRVFITMVIFAYFQYSWVYYLWMGHQAHYHCPNTSFCSLFLHLYFLTTNWIMHDWYKD</sequence>
<organism evidence="2 3">
    <name type="scientific">Aspergillus pseudotamarii</name>
    <dbReference type="NCBI Taxonomy" id="132259"/>
    <lineage>
        <taxon>Eukaryota</taxon>
        <taxon>Fungi</taxon>
        <taxon>Dikarya</taxon>
        <taxon>Ascomycota</taxon>
        <taxon>Pezizomycotina</taxon>
        <taxon>Eurotiomycetes</taxon>
        <taxon>Eurotiomycetidae</taxon>
        <taxon>Eurotiales</taxon>
        <taxon>Aspergillaceae</taxon>
        <taxon>Aspergillus</taxon>
        <taxon>Aspergillus subgen. Circumdati</taxon>
    </lineage>
</organism>
<accession>A0A5N6T8V6</accession>